<feature type="region of interest" description="Disordered" evidence="9">
    <location>
        <begin position="1"/>
        <end position="36"/>
    </location>
</feature>
<proteinExistence type="inferred from homology"/>
<dbReference type="NCBIfam" id="TIGR01844">
    <property type="entry name" value="type_I_sec_TolC"/>
    <property type="match status" value="1"/>
</dbReference>
<evidence type="ECO:0000256" key="7">
    <source>
        <dbReference type="ARBA" id="ARBA00023237"/>
    </source>
</evidence>
<feature type="coiled-coil region" evidence="8">
    <location>
        <begin position="227"/>
        <end position="254"/>
    </location>
</feature>
<feature type="compositionally biased region" description="Basic and acidic residues" evidence="9">
    <location>
        <begin position="23"/>
        <end position="35"/>
    </location>
</feature>
<keyword evidence="8" id="KW-0175">Coiled coil</keyword>
<evidence type="ECO:0000256" key="4">
    <source>
        <dbReference type="ARBA" id="ARBA00022452"/>
    </source>
</evidence>
<evidence type="ECO:0000256" key="1">
    <source>
        <dbReference type="ARBA" id="ARBA00004442"/>
    </source>
</evidence>
<evidence type="ECO:0000256" key="8">
    <source>
        <dbReference type="SAM" id="Coils"/>
    </source>
</evidence>
<evidence type="ECO:0000256" key="2">
    <source>
        <dbReference type="ARBA" id="ARBA00007613"/>
    </source>
</evidence>
<accession>A0A2X1AE24</accession>
<dbReference type="Pfam" id="PF02321">
    <property type="entry name" value="OEP"/>
    <property type="match status" value="2"/>
</dbReference>
<keyword evidence="5" id="KW-0812">Transmembrane</keyword>
<dbReference type="PANTHER" id="PTHR30026">
    <property type="entry name" value="OUTER MEMBRANE PROTEIN TOLC"/>
    <property type="match status" value="1"/>
</dbReference>
<sequence>MKISMSPMRPDPKAYKQRTGSHPTDRTKPVRREVSGKGGRRWLLPFTAIALSALCAPTAVGAQSGVQDTVDERLGMAEAVRAAVFTHPSIRGAREQVRQADEGVEAARAGYRPQITGGIEGRTNRYRESSYDSRHVYTATVSASQMLYDFGKVAGATRQARAGVRASEAQVEWATNEIAMSTAQAWVDAHLQQALVSLASEQLDAVLAIASLVGERVTKGATSRSDLEQANSRVEALRSQLLGAEAEAQRASLTLMHLTGRVEPVQISGDIPAALGAEACRFGADVSTPSVRVAEARRDDARAQLDIARAERLPTVTLDGSIGYALTDGSRLYGEHRSTGQVGVNFSMPLYQGGSTGARERGAYYQLRSFEDAVYQARLETRQGLADARTQHDGWAERAPIIDARVRSINATRELYRQQYLQLGSRSLLDLLNAEQEYHAARVEQLQGIYLQYRLAVQCIYYRDQLRDIFGLESAEASEAGMAEIGTTR</sequence>
<evidence type="ECO:0000313" key="10">
    <source>
        <dbReference type="EMBL" id="SPU43083.1"/>
    </source>
</evidence>
<comment type="similarity">
    <text evidence="2">Belongs to the outer membrane factor (OMF) (TC 1.B.17) family.</text>
</comment>
<name>A0A2X1AE24_BREDI</name>
<gene>
    <name evidence="10" type="primary">tolC</name>
    <name evidence="10" type="ORF">NCTC11165_01024</name>
</gene>
<keyword evidence="4" id="KW-1134">Transmembrane beta strand</keyword>
<dbReference type="EMBL" id="UAQM01000002">
    <property type="protein sequence ID" value="SPU43083.1"/>
    <property type="molecule type" value="Genomic_DNA"/>
</dbReference>
<dbReference type="PANTHER" id="PTHR30026:SF22">
    <property type="entry name" value="OUTER MEMBRANE EFFLUX PROTEIN"/>
    <property type="match status" value="1"/>
</dbReference>
<keyword evidence="6" id="KW-0472">Membrane</keyword>
<protein>
    <submittedName>
        <fullName evidence="10">Outer membrane protein tolC</fullName>
    </submittedName>
</protein>
<evidence type="ECO:0000256" key="9">
    <source>
        <dbReference type="SAM" id="MobiDB-lite"/>
    </source>
</evidence>
<evidence type="ECO:0000256" key="5">
    <source>
        <dbReference type="ARBA" id="ARBA00022692"/>
    </source>
</evidence>
<dbReference type="GO" id="GO:0015288">
    <property type="term" value="F:porin activity"/>
    <property type="evidence" value="ECO:0007669"/>
    <property type="project" value="TreeGrafter"/>
</dbReference>
<evidence type="ECO:0000256" key="6">
    <source>
        <dbReference type="ARBA" id="ARBA00023136"/>
    </source>
</evidence>
<evidence type="ECO:0000313" key="11">
    <source>
        <dbReference type="Proteomes" id="UP000250358"/>
    </source>
</evidence>
<dbReference type="GO" id="GO:1990281">
    <property type="term" value="C:efflux pump complex"/>
    <property type="evidence" value="ECO:0007669"/>
    <property type="project" value="TreeGrafter"/>
</dbReference>
<dbReference type="AlphaFoldDB" id="A0A2X1AE24"/>
<keyword evidence="7" id="KW-0998">Cell outer membrane</keyword>
<keyword evidence="3" id="KW-0813">Transport</keyword>
<comment type="subcellular location">
    <subcellularLocation>
        <location evidence="1">Cell outer membrane</location>
    </subcellularLocation>
</comment>
<reference evidence="10 11" key="1">
    <citation type="submission" date="2018-06" db="EMBL/GenBank/DDBJ databases">
        <authorList>
            <consortium name="Pathogen Informatics"/>
            <person name="Doyle S."/>
        </authorList>
    </citation>
    <scope>NUCLEOTIDE SEQUENCE [LARGE SCALE GENOMIC DNA]</scope>
    <source>
        <strain evidence="10 11">NCTC11165</strain>
    </source>
</reference>
<dbReference type="InterPro" id="IPR051906">
    <property type="entry name" value="TolC-like"/>
</dbReference>
<dbReference type="SUPFAM" id="SSF56954">
    <property type="entry name" value="Outer membrane efflux proteins (OEP)"/>
    <property type="match status" value="1"/>
</dbReference>
<dbReference type="GO" id="GO:0015562">
    <property type="term" value="F:efflux transmembrane transporter activity"/>
    <property type="evidence" value="ECO:0007669"/>
    <property type="project" value="InterPro"/>
</dbReference>
<dbReference type="InterPro" id="IPR003423">
    <property type="entry name" value="OMP_efflux"/>
</dbReference>
<dbReference type="Gene3D" id="1.20.1600.10">
    <property type="entry name" value="Outer membrane efflux proteins (OEP)"/>
    <property type="match status" value="1"/>
</dbReference>
<organism evidence="10 11">
    <name type="scientific">Brevundimonas diminuta</name>
    <name type="common">Pseudomonas diminuta</name>
    <dbReference type="NCBI Taxonomy" id="293"/>
    <lineage>
        <taxon>Bacteria</taxon>
        <taxon>Pseudomonadati</taxon>
        <taxon>Pseudomonadota</taxon>
        <taxon>Alphaproteobacteria</taxon>
        <taxon>Caulobacterales</taxon>
        <taxon>Caulobacteraceae</taxon>
        <taxon>Brevundimonas</taxon>
    </lineage>
</organism>
<evidence type="ECO:0000256" key="3">
    <source>
        <dbReference type="ARBA" id="ARBA00022448"/>
    </source>
</evidence>
<dbReference type="Proteomes" id="UP000250358">
    <property type="component" value="Unassembled WGS sequence"/>
</dbReference>
<dbReference type="InterPro" id="IPR010130">
    <property type="entry name" value="T1SS_OMP_TolC"/>
</dbReference>
<dbReference type="GO" id="GO:0009279">
    <property type="term" value="C:cell outer membrane"/>
    <property type="evidence" value="ECO:0007669"/>
    <property type="project" value="UniProtKB-SubCell"/>
</dbReference>